<gene>
    <name evidence="3" type="ORF">MGAL_10B021554</name>
</gene>
<keyword evidence="4" id="KW-1185">Reference proteome</keyword>
<evidence type="ECO:0000256" key="1">
    <source>
        <dbReference type="PROSITE-ProRule" id="PRU00339"/>
    </source>
</evidence>
<dbReference type="SUPFAM" id="SSF48452">
    <property type="entry name" value="TPR-like"/>
    <property type="match status" value="1"/>
</dbReference>
<dbReference type="AlphaFoldDB" id="A0A8B6G7M7"/>
<dbReference type="GO" id="GO:0005794">
    <property type="term" value="C:Golgi apparatus"/>
    <property type="evidence" value="ECO:0007669"/>
    <property type="project" value="TreeGrafter"/>
</dbReference>
<dbReference type="InterPro" id="IPR011990">
    <property type="entry name" value="TPR-like_helical_dom_sf"/>
</dbReference>
<name>A0A8B6G7M7_MYTGA</name>
<evidence type="ECO:0000256" key="2">
    <source>
        <dbReference type="SAM" id="MobiDB-lite"/>
    </source>
</evidence>
<dbReference type="Pfam" id="PF13431">
    <property type="entry name" value="TPR_17"/>
    <property type="match status" value="1"/>
</dbReference>
<dbReference type="Proteomes" id="UP000596742">
    <property type="component" value="Unassembled WGS sequence"/>
</dbReference>
<dbReference type="GO" id="GO:0030008">
    <property type="term" value="C:TRAPP complex"/>
    <property type="evidence" value="ECO:0007669"/>
    <property type="project" value="TreeGrafter"/>
</dbReference>
<dbReference type="Gene3D" id="1.25.40.10">
    <property type="entry name" value="Tetratricopeptide repeat domain"/>
    <property type="match status" value="1"/>
</dbReference>
<dbReference type="OrthoDB" id="428342at2759"/>
<feature type="repeat" description="TPR" evidence="1">
    <location>
        <begin position="662"/>
        <end position="695"/>
    </location>
</feature>
<dbReference type="PROSITE" id="PS50005">
    <property type="entry name" value="TPR"/>
    <property type="match status" value="2"/>
</dbReference>
<dbReference type="SMART" id="SM00028">
    <property type="entry name" value="TPR"/>
    <property type="match status" value="4"/>
</dbReference>
<organism evidence="3 4">
    <name type="scientific">Mytilus galloprovincialis</name>
    <name type="common">Mediterranean mussel</name>
    <dbReference type="NCBI Taxonomy" id="29158"/>
    <lineage>
        <taxon>Eukaryota</taxon>
        <taxon>Metazoa</taxon>
        <taxon>Spiralia</taxon>
        <taxon>Lophotrochozoa</taxon>
        <taxon>Mollusca</taxon>
        <taxon>Bivalvia</taxon>
        <taxon>Autobranchia</taxon>
        <taxon>Pteriomorphia</taxon>
        <taxon>Mytilida</taxon>
        <taxon>Mytiloidea</taxon>
        <taxon>Mytilidae</taxon>
        <taxon>Mytilinae</taxon>
        <taxon>Mytilus</taxon>
    </lineage>
</organism>
<evidence type="ECO:0000313" key="4">
    <source>
        <dbReference type="Proteomes" id="UP000596742"/>
    </source>
</evidence>
<dbReference type="PANTHER" id="PTHR21581:SF6">
    <property type="entry name" value="TRAFFICKING PROTEIN PARTICLE COMPLEX SUBUNIT 12"/>
    <property type="match status" value="1"/>
</dbReference>
<dbReference type="EMBL" id="UYJE01007984">
    <property type="protein sequence ID" value="VDI59901.1"/>
    <property type="molecule type" value="Genomic_DNA"/>
</dbReference>
<accession>A0A8B6G7M7</accession>
<comment type="caution">
    <text evidence="3">The sequence shown here is derived from an EMBL/GenBank/DDBJ whole genome shotgun (WGS) entry which is preliminary data.</text>
</comment>
<reference evidence="3" key="1">
    <citation type="submission" date="2018-11" db="EMBL/GenBank/DDBJ databases">
        <authorList>
            <person name="Alioto T."/>
            <person name="Alioto T."/>
        </authorList>
    </citation>
    <scope>NUCLEOTIDE SEQUENCE</scope>
</reference>
<dbReference type="InterPro" id="IPR019734">
    <property type="entry name" value="TPR_rpt"/>
</dbReference>
<sequence length="816" mass="90792">MADDNVEEFLEDESLSEKEFHLQNPDVVIRGTTLRHSATTDTLDSVYLEPTAVEEDVQDIITAIPDLVKESTDSDSTTGILEETIETVIDVGKKVIDQIPDVGKKVIDQIPGPVKELKNTNEAQGQMNISSYFADQNSLDDPFNSSAFVNVSSEDAIQTTEEKILEENVFDNFVEEESSVHQHLESRLSHEEPESVDFQVESDVNVMEASLQLIDDKEDFEMFTAENDPDPEFTEYGVSPGSSLLSERIHQMHLSESDQNEQEHSGFVGSIDRQLSSASHHSVGSEPIISPLPVSQFSSNQFSPFATPTHQPVPLPPVPASQLPSQPTPTHQKVHSPLANIPPSQPLGQPAAETNPSFETATPVIPTEVPLKTPPHTTAFSDTTGEDLFLSSIQMSDSDRQHDAWLPGDHSNFTPVAENLSTPGLVVNEPQGDPVRDLVYRYMGEQEAIKRQVLTIDSVTQNIEGLQKLIAGGCYRSAVDLTGRLLTETGQGPDQVGQITTHTTHSLQLWFCRFALLMKLRYYSIAESEFQAFQNLDTPDLYYEYYPRMYPGRKGSMVPFGMRILHAELPHYLGRSHEALDRLYYVLAVAQKILINLEDGLAEDGSAVEITPESRKVSKELWQEREKQVLYVIGNTFLAIKDYEAAVSVYDSILSKDCTCKADLLSGIGRIYLQIGNVPKAKDCFKQAEVLSDSQDKYVKCRNFINRGLEGMCLNNFSEAFENFKNAVECDPKNSSAVNNMAVCSLYVGKLMEALKSLEVLVHEDPERNLHEGVLFNLCTLYELESSRALHKKQALLDLVSRHKGDGFPVACLKMA</sequence>
<evidence type="ECO:0000313" key="3">
    <source>
        <dbReference type="EMBL" id="VDI59901.1"/>
    </source>
</evidence>
<protein>
    <submittedName>
        <fullName evidence="3">Trafficking protein particle complex subunit 12</fullName>
    </submittedName>
</protein>
<keyword evidence="1" id="KW-0802">TPR repeat</keyword>
<feature type="region of interest" description="Disordered" evidence="2">
    <location>
        <begin position="300"/>
        <end position="335"/>
    </location>
</feature>
<proteinExistence type="predicted"/>
<dbReference type="PANTHER" id="PTHR21581">
    <property type="entry name" value="D-ALANYL-D-ALANINE CARBOXYPEPTIDASE"/>
    <property type="match status" value="1"/>
</dbReference>
<feature type="repeat" description="TPR" evidence="1">
    <location>
        <begin position="701"/>
        <end position="734"/>
    </location>
</feature>